<protein>
    <submittedName>
        <fullName evidence="1">Uncharacterized protein</fullName>
    </submittedName>
</protein>
<dbReference type="EMBL" id="JAYWIO010000002">
    <property type="protein sequence ID" value="KAK7282121.1"/>
    <property type="molecule type" value="Genomic_DNA"/>
</dbReference>
<name>A0AAN9FVG5_CROPI</name>
<reference evidence="1 2" key="1">
    <citation type="submission" date="2024-01" db="EMBL/GenBank/DDBJ databases">
        <title>The genomes of 5 underutilized Papilionoideae crops provide insights into root nodulation and disease resistanc.</title>
        <authorList>
            <person name="Yuan L."/>
        </authorList>
    </citation>
    <scope>NUCLEOTIDE SEQUENCE [LARGE SCALE GENOMIC DNA]</scope>
    <source>
        <strain evidence="1">ZHUSHIDOU_FW_LH</strain>
        <tissue evidence="1">Leaf</tissue>
    </source>
</reference>
<evidence type="ECO:0000313" key="2">
    <source>
        <dbReference type="Proteomes" id="UP001372338"/>
    </source>
</evidence>
<proteinExistence type="predicted"/>
<gene>
    <name evidence="1" type="ORF">RIF29_10676</name>
</gene>
<keyword evidence="2" id="KW-1185">Reference proteome</keyword>
<comment type="caution">
    <text evidence="1">The sequence shown here is derived from an EMBL/GenBank/DDBJ whole genome shotgun (WGS) entry which is preliminary data.</text>
</comment>
<accession>A0AAN9FVG5</accession>
<sequence length="69" mass="7538">MFMVLVSEEEARIDGEKNEARLGSSSVLMVMVLMRENEALLDGDGSIERYEARLGSSSVLLACLSTNRG</sequence>
<evidence type="ECO:0000313" key="1">
    <source>
        <dbReference type="EMBL" id="KAK7282121.1"/>
    </source>
</evidence>
<organism evidence="1 2">
    <name type="scientific">Crotalaria pallida</name>
    <name type="common">Smooth rattlebox</name>
    <name type="synonym">Crotalaria striata</name>
    <dbReference type="NCBI Taxonomy" id="3830"/>
    <lineage>
        <taxon>Eukaryota</taxon>
        <taxon>Viridiplantae</taxon>
        <taxon>Streptophyta</taxon>
        <taxon>Embryophyta</taxon>
        <taxon>Tracheophyta</taxon>
        <taxon>Spermatophyta</taxon>
        <taxon>Magnoliopsida</taxon>
        <taxon>eudicotyledons</taxon>
        <taxon>Gunneridae</taxon>
        <taxon>Pentapetalae</taxon>
        <taxon>rosids</taxon>
        <taxon>fabids</taxon>
        <taxon>Fabales</taxon>
        <taxon>Fabaceae</taxon>
        <taxon>Papilionoideae</taxon>
        <taxon>50 kb inversion clade</taxon>
        <taxon>genistoids sensu lato</taxon>
        <taxon>core genistoids</taxon>
        <taxon>Crotalarieae</taxon>
        <taxon>Crotalaria</taxon>
    </lineage>
</organism>
<dbReference type="AlphaFoldDB" id="A0AAN9FVG5"/>
<dbReference type="Proteomes" id="UP001372338">
    <property type="component" value="Unassembled WGS sequence"/>
</dbReference>